<sequence>MQRRFLFLSVTSFIFHRTSFLWNVRFFFVRIVDREHIIFTFSLLQKLRSTSQLRPSIITILRSVIDKGSYCTMPNADFGSIYKVD</sequence>
<keyword evidence="2" id="KW-1185">Reference proteome</keyword>
<gene>
    <name evidence="1" type="ORF">BU24DRAFT_246322</name>
</gene>
<accession>A0A6A5XKV1</accession>
<reference evidence="1" key="1">
    <citation type="journal article" date="2020" name="Stud. Mycol.">
        <title>101 Dothideomycetes genomes: a test case for predicting lifestyles and emergence of pathogens.</title>
        <authorList>
            <person name="Haridas S."/>
            <person name="Albert R."/>
            <person name="Binder M."/>
            <person name="Bloem J."/>
            <person name="Labutti K."/>
            <person name="Salamov A."/>
            <person name="Andreopoulos B."/>
            <person name="Baker S."/>
            <person name="Barry K."/>
            <person name="Bills G."/>
            <person name="Bluhm B."/>
            <person name="Cannon C."/>
            <person name="Castanera R."/>
            <person name="Culley D."/>
            <person name="Daum C."/>
            <person name="Ezra D."/>
            <person name="Gonzalez J."/>
            <person name="Henrissat B."/>
            <person name="Kuo A."/>
            <person name="Liang C."/>
            <person name="Lipzen A."/>
            <person name="Lutzoni F."/>
            <person name="Magnuson J."/>
            <person name="Mondo S."/>
            <person name="Nolan M."/>
            <person name="Ohm R."/>
            <person name="Pangilinan J."/>
            <person name="Park H.-J."/>
            <person name="Ramirez L."/>
            <person name="Alfaro M."/>
            <person name="Sun H."/>
            <person name="Tritt A."/>
            <person name="Yoshinaga Y."/>
            <person name="Zwiers L.-H."/>
            <person name="Turgeon B."/>
            <person name="Goodwin S."/>
            <person name="Spatafora J."/>
            <person name="Crous P."/>
            <person name="Grigoriev I."/>
        </authorList>
    </citation>
    <scope>NUCLEOTIDE SEQUENCE</scope>
    <source>
        <strain evidence="1">CBS 175.79</strain>
    </source>
</reference>
<dbReference type="EMBL" id="ML978071">
    <property type="protein sequence ID" value="KAF2013762.1"/>
    <property type="molecule type" value="Genomic_DNA"/>
</dbReference>
<dbReference type="AlphaFoldDB" id="A0A6A5XKV1"/>
<protein>
    <submittedName>
        <fullName evidence="1">Uncharacterized protein</fullName>
    </submittedName>
</protein>
<evidence type="ECO:0000313" key="1">
    <source>
        <dbReference type="EMBL" id="KAF2013762.1"/>
    </source>
</evidence>
<dbReference type="GeneID" id="54279719"/>
<dbReference type="RefSeq" id="XP_033382101.1">
    <property type="nucleotide sequence ID" value="XM_033522322.1"/>
</dbReference>
<evidence type="ECO:0000313" key="2">
    <source>
        <dbReference type="Proteomes" id="UP000799778"/>
    </source>
</evidence>
<dbReference type="Proteomes" id="UP000799778">
    <property type="component" value="Unassembled WGS sequence"/>
</dbReference>
<name>A0A6A5XKV1_9PLEO</name>
<organism evidence="1 2">
    <name type="scientific">Aaosphaeria arxii CBS 175.79</name>
    <dbReference type="NCBI Taxonomy" id="1450172"/>
    <lineage>
        <taxon>Eukaryota</taxon>
        <taxon>Fungi</taxon>
        <taxon>Dikarya</taxon>
        <taxon>Ascomycota</taxon>
        <taxon>Pezizomycotina</taxon>
        <taxon>Dothideomycetes</taxon>
        <taxon>Pleosporomycetidae</taxon>
        <taxon>Pleosporales</taxon>
        <taxon>Pleosporales incertae sedis</taxon>
        <taxon>Aaosphaeria</taxon>
    </lineage>
</organism>
<proteinExistence type="predicted"/>